<evidence type="ECO:0000313" key="2">
    <source>
        <dbReference type="Proteomes" id="UP000660380"/>
    </source>
</evidence>
<gene>
    <name evidence="1" type="ORF">H6G81_16875</name>
</gene>
<dbReference type="Proteomes" id="UP000660380">
    <property type="component" value="Unassembled WGS sequence"/>
</dbReference>
<name>A0ABR8GRR9_9CYAN</name>
<dbReference type="RefSeq" id="WP_029633506.1">
    <property type="nucleotide sequence ID" value="NZ_JACJTA010000035.1"/>
</dbReference>
<protein>
    <submittedName>
        <fullName evidence="1">Uncharacterized protein</fullName>
    </submittedName>
</protein>
<accession>A0ABR8GRR9</accession>
<proteinExistence type="predicted"/>
<evidence type="ECO:0000313" key="1">
    <source>
        <dbReference type="EMBL" id="MBD2606154.1"/>
    </source>
</evidence>
<sequence length="120" mass="13208">MKLVKEPVGLFALGLSLALSIGIYVPVIMAQTSTNSKTVQVGIGLETRNATKEQIAREIKRHLNSRKILVTDQEVETAASNAVNKLGTAKDPQKGVIYIHTKKFTICLSWGRDKDFCKSH</sequence>
<dbReference type="EMBL" id="JACJTA010000035">
    <property type="protein sequence ID" value="MBD2606154.1"/>
    <property type="molecule type" value="Genomic_DNA"/>
</dbReference>
<keyword evidence="2" id="KW-1185">Reference proteome</keyword>
<reference evidence="1 2" key="1">
    <citation type="journal article" date="2020" name="ISME J.">
        <title>Comparative genomics reveals insights into cyanobacterial evolution and habitat adaptation.</title>
        <authorList>
            <person name="Chen M.Y."/>
            <person name="Teng W.K."/>
            <person name="Zhao L."/>
            <person name="Hu C.X."/>
            <person name="Zhou Y.K."/>
            <person name="Han B.P."/>
            <person name="Song L.R."/>
            <person name="Shu W.S."/>
        </authorList>
    </citation>
    <scope>NUCLEOTIDE SEQUENCE [LARGE SCALE GENOMIC DNA]</scope>
    <source>
        <strain evidence="1 2">FACHB-248</strain>
    </source>
</reference>
<comment type="caution">
    <text evidence="1">The sequence shown here is derived from an EMBL/GenBank/DDBJ whole genome shotgun (WGS) entry which is preliminary data.</text>
</comment>
<organism evidence="1 2">
    <name type="scientific">Scytonema hofmannii FACHB-248</name>
    <dbReference type="NCBI Taxonomy" id="1842502"/>
    <lineage>
        <taxon>Bacteria</taxon>
        <taxon>Bacillati</taxon>
        <taxon>Cyanobacteriota</taxon>
        <taxon>Cyanophyceae</taxon>
        <taxon>Nostocales</taxon>
        <taxon>Scytonemataceae</taxon>
        <taxon>Scytonema</taxon>
    </lineage>
</organism>